<evidence type="ECO:0000313" key="2">
    <source>
        <dbReference type="EMBL" id="PSX46292.1"/>
    </source>
</evidence>
<sequence>MNIRADFVYWDLPSYGLRHGELCSLAWEDIDLENKTLTVKRNLTNQNRFKVPKTRARERTINLLSPTIAALKQQKALSFLRPSYDIDIALRQKGKNRIDKCTWVFVTGLSTHGKSVNCGYNIGNVGINRLWHLDAKWE</sequence>
<organism evidence="2 3">
    <name type="scientific">Photobacterium kishitanii</name>
    <dbReference type="NCBI Taxonomy" id="318456"/>
    <lineage>
        <taxon>Bacteria</taxon>
        <taxon>Pseudomonadati</taxon>
        <taxon>Pseudomonadota</taxon>
        <taxon>Gammaproteobacteria</taxon>
        <taxon>Vibrionales</taxon>
        <taxon>Vibrionaceae</taxon>
        <taxon>Photobacterium</taxon>
    </lineage>
</organism>
<protein>
    <recommendedName>
        <fullName evidence="4">Tyr recombinase domain-containing protein</fullName>
    </recommendedName>
</protein>
<dbReference type="InterPro" id="IPR011010">
    <property type="entry name" value="DNA_brk_join_enz"/>
</dbReference>
<dbReference type="EMBL" id="PYOZ01000002">
    <property type="protein sequence ID" value="PSX46292.1"/>
    <property type="molecule type" value="Genomic_DNA"/>
</dbReference>
<comment type="caution">
    <text evidence="2">The sequence shown here is derived from an EMBL/GenBank/DDBJ whole genome shotgun (WGS) entry which is preliminary data.</text>
</comment>
<dbReference type="SUPFAM" id="SSF56349">
    <property type="entry name" value="DNA breaking-rejoining enzymes"/>
    <property type="match status" value="1"/>
</dbReference>
<dbReference type="InterPro" id="IPR013762">
    <property type="entry name" value="Integrase-like_cat_sf"/>
</dbReference>
<proteinExistence type="predicted"/>
<accession>A0AAX0YXB8</accession>
<dbReference type="Gene3D" id="1.10.443.10">
    <property type="entry name" value="Intergrase catalytic core"/>
    <property type="match status" value="1"/>
</dbReference>
<dbReference type="GO" id="GO:0006310">
    <property type="term" value="P:DNA recombination"/>
    <property type="evidence" value="ECO:0007669"/>
    <property type="project" value="UniProtKB-KW"/>
</dbReference>
<dbReference type="Proteomes" id="UP000240728">
    <property type="component" value="Unassembled WGS sequence"/>
</dbReference>
<dbReference type="RefSeq" id="WP_052957320.1">
    <property type="nucleotide sequence ID" value="NZ_JZTB01000001.1"/>
</dbReference>
<dbReference type="GO" id="GO:0003677">
    <property type="term" value="F:DNA binding"/>
    <property type="evidence" value="ECO:0007669"/>
    <property type="project" value="InterPro"/>
</dbReference>
<dbReference type="GO" id="GO:0015074">
    <property type="term" value="P:DNA integration"/>
    <property type="evidence" value="ECO:0007669"/>
    <property type="project" value="InterPro"/>
</dbReference>
<dbReference type="AlphaFoldDB" id="A0AAX0YXB8"/>
<gene>
    <name evidence="2" type="ORF">C0W53_04990</name>
</gene>
<evidence type="ECO:0000313" key="3">
    <source>
        <dbReference type="Proteomes" id="UP000240728"/>
    </source>
</evidence>
<evidence type="ECO:0000256" key="1">
    <source>
        <dbReference type="ARBA" id="ARBA00023172"/>
    </source>
</evidence>
<keyword evidence="1" id="KW-0233">DNA recombination</keyword>
<evidence type="ECO:0008006" key="4">
    <source>
        <dbReference type="Google" id="ProtNLM"/>
    </source>
</evidence>
<reference evidence="2 3" key="1">
    <citation type="submission" date="2018-01" db="EMBL/GenBank/DDBJ databases">
        <title>Whole genome sequencing of Histamine producing bacteria.</title>
        <authorList>
            <person name="Butler K."/>
        </authorList>
    </citation>
    <scope>NUCLEOTIDE SEQUENCE [LARGE SCALE GENOMIC DNA]</scope>
    <source>
        <strain evidence="2 3">A1-4</strain>
    </source>
</reference>
<name>A0AAX0YXB8_9GAMM</name>
<keyword evidence="3" id="KW-1185">Reference proteome</keyword>